<dbReference type="EMBL" id="CAUYUJ010015859">
    <property type="protein sequence ID" value="CAK0858987.1"/>
    <property type="molecule type" value="Genomic_DNA"/>
</dbReference>
<sequence>MVKKEEFMLMCHFLIGFAGCKTTYTSKILQVFNKLMQVPTWVAVWEAQSGPLGDKLKGLHANLLAALVVQSAVITKSISPMVMASMNQVSAMDWPEEIGMAMKRDRLTDEIQKAKAHARRGERRRRDSCPRRPEAGSTAAAAWPPTSGPRCGGVVVVVVIAVANVNVRVDVCEVSVFVAVSVNANCVTV</sequence>
<protein>
    <submittedName>
        <fullName evidence="2">Uncharacterized protein</fullName>
    </submittedName>
</protein>
<evidence type="ECO:0000313" key="2">
    <source>
        <dbReference type="EMBL" id="CAK0858987.1"/>
    </source>
</evidence>
<reference evidence="2" key="1">
    <citation type="submission" date="2023-10" db="EMBL/GenBank/DDBJ databases">
        <authorList>
            <person name="Chen Y."/>
            <person name="Shah S."/>
            <person name="Dougan E. K."/>
            <person name="Thang M."/>
            <person name="Chan C."/>
        </authorList>
    </citation>
    <scope>NUCLEOTIDE SEQUENCE [LARGE SCALE GENOMIC DNA]</scope>
</reference>
<name>A0ABN9UH62_9DINO</name>
<comment type="caution">
    <text evidence="2">The sequence shown here is derived from an EMBL/GenBank/DDBJ whole genome shotgun (WGS) entry which is preliminary data.</text>
</comment>
<feature type="region of interest" description="Disordered" evidence="1">
    <location>
        <begin position="115"/>
        <end position="143"/>
    </location>
</feature>
<dbReference type="Proteomes" id="UP001189429">
    <property type="component" value="Unassembled WGS sequence"/>
</dbReference>
<accession>A0ABN9UH62</accession>
<proteinExistence type="predicted"/>
<gene>
    <name evidence="2" type="ORF">PCOR1329_LOCUS48504</name>
</gene>
<dbReference type="PROSITE" id="PS51257">
    <property type="entry name" value="PROKAR_LIPOPROTEIN"/>
    <property type="match status" value="1"/>
</dbReference>
<evidence type="ECO:0000256" key="1">
    <source>
        <dbReference type="SAM" id="MobiDB-lite"/>
    </source>
</evidence>
<evidence type="ECO:0000313" key="3">
    <source>
        <dbReference type="Proteomes" id="UP001189429"/>
    </source>
</evidence>
<organism evidence="2 3">
    <name type="scientific">Prorocentrum cordatum</name>
    <dbReference type="NCBI Taxonomy" id="2364126"/>
    <lineage>
        <taxon>Eukaryota</taxon>
        <taxon>Sar</taxon>
        <taxon>Alveolata</taxon>
        <taxon>Dinophyceae</taxon>
        <taxon>Prorocentrales</taxon>
        <taxon>Prorocentraceae</taxon>
        <taxon>Prorocentrum</taxon>
    </lineage>
</organism>
<keyword evidence="3" id="KW-1185">Reference proteome</keyword>
<feature type="compositionally biased region" description="Basic and acidic residues" evidence="1">
    <location>
        <begin position="124"/>
        <end position="134"/>
    </location>
</feature>